<dbReference type="Gene3D" id="1.20.120.160">
    <property type="entry name" value="HPT domain"/>
    <property type="match status" value="1"/>
</dbReference>
<dbReference type="InterPro" id="IPR036641">
    <property type="entry name" value="HPT_dom_sf"/>
</dbReference>
<proteinExistence type="predicted"/>
<dbReference type="RefSeq" id="WP_341634121.1">
    <property type="nucleotide sequence ID" value="NZ_JBANDX010000001.1"/>
</dbReference>
<accession>A0ABU9FLG9</accession>
<evidence type="ECO:0000313" key="1">
    <source>
        <dbReference type="EMBL" id="MEL0607044.1"/>
    </source>
</evidence>
<sequence length="120" mass="13874">MMIDMTNLLRSIGNNHKGLQLLLGDFYQDFSDADMNIDTLHDKQRFDELSSYSKKLKSILTLLCDQDLPPKMAKLEHLSKHHFPAPEALLEDVKTELQNVNRQINHLLDIKDVIDDKSSR</sequence>
<reference evidence="1 2" key="1">
    <citation type="submission" date="2024-02" db="EMBL/GenBank/DDBJ databases">
        <title>Bacteria isolated from the canopy kelp, Nereocystis luetkeana.</title>
        <authorList>
            <person name="Pfister C.A."/>
            <person name="Younker I.T."/>
            <person name="Light S.H."/>
        </authorList>
    </citation>
    <scope>NUCLEOTIDE SEQUENCE [LARGE SCALE GENOMIC DNA]</scope>
    <source>
        <strain evidence="1 2">TI.1.15</strain>
    </source>
</reference>
<dbReference type="Proteomes" id="UP001377160">
    <property type="component" value="Unassembled WGS sequence"/>
</dbReference>
<dbReference type="EMBL" id="JBANDX010000001">
    <property type="protein sequence ID" value="MEL0607044.1"/>
    <property type="molecule type" value="Genomic_DNA"/>
</dbReference>
<keyword evidence="2" id="KW-1185">Reference proteome</keyword>
<protein>
    <submittedName>
        <fullName evidence="1">Uncharacterized protein</fullName>
    </submittedName>
</protein>
<organism evidence="1 2">
    <name type="scientific">Vibrio echinoideorum</name>
    <dbReference type="NCBI Taxonomy" id="2100116"/>
    <lineage>
        <taxon>Bacteria</taxon>
        <taxon>Pseudomonadati</taxon>
        <taxon>Pseudomonadota</taxon>
        <taxon>Gammaproteobacteria</taxon>
        <taxon>Vibrionales</taxon>
        <taxon>Vibrionaceae</taxon>
        <taxon>Vibrio</taxon>
    </lineage>
</organism>
<gene>
    <name evidence="1" type="ORF">V8Z71_01895</name>
</gene>
<dbReference type="SUPFAM" id="SSF47226">
    <property type="entry name" value="Histidine-containing phosphotransfer domain, HPT domain"/>
    <property type="match status" value="1"/>
</dbReference>
<comment type="caution">
    <text evidence="1">The sequence shown here is derived from an EMBL/GenBank/DDBJ whole genome shotgun (WGS) entry which is preliminary data.</text>
</comment>
<name>A0ABU9FLG9_9VIBR</name>
<evidence type="ECO:0000313" key="2">
    <source>
        <dbReference type="Proteomes" id="UP001377160"/>
    </source>
</evidence>